<keyword evidence="1" id="KW-0812">Transmembrane</keyword>
<keyword evidence="1" id="KW-0472">Membrane</keyword>
<keyword evidence="1" id="KW-1133">Transmembrane helix</keyword>
<sequence length="104" mass="11615">MVRMGANRADLCARFSLKDTPAACAGSKKTSLKMDVSVYFAALSAATVGHVVLSTARRYRFLNFASWVSCLFRYMVSTRISSWLSRSSKNRYSMAMQVSMHLLS</sequence>
<dbReference type="EMBL" id="UGJB01000004">
    <property type="protein sequence ID" value="STQ09844.1"/>
    <property type="molecule type" value="Genomic_DNA"/>
</dbReference>
<organism evidence="2 3">
    <name type="scientific">Enterobacter cloacae</name>
    <dbReference type="NCBI Taxonomy" id="550"/>
    <lineage>
        <taxon>Bacteria</taxon>
        <taxon>Pseudomonadati</taxon>
        <taxon>Pseudomonadota</taxon>
        <taxon>Gammaproteobacteria</taxon>
        <taxon>Enterobacterales</taxon>
        <taxon>Enterobacteriaceae</taxon>
        <taxon>Enterobacter</taxon>
        <taxon>Enterobacter cloacae complex</taxon>
    </lineage>
</organism>
<proteinExistence type="predicted"/>
<reference evidence="2 3" key="1">
    <citation type="submission" date="2018-06" db="EMBL/GenBank/DDBJ databases">
        <authorList>
            <consortium name="Pathogen Informatics"/>
            <person name="Doyle S."/>
        </authorList>
    </citation>
    <scope>NUCLEOTIDE SEQUENCE [LARGE SCALE GENOMIC DNA]</scope>
    <source>
        <strain evidence="2 3">NCTC10005</strain>
    </source>
</reference>
<name>A0A377LUG6_ENTCL</name>
<evidence type="ECO:0000313" key="3">
    <source>
        <dbReference type="Proteomes" id="UP000255106"/>
    </source>
</evidence>
<dbReference type="AlphaFoldDB" id="A0A377LUG6"/>
<feature type="transmembrane region" description="Helical" evidence="1">
    <location>
        <begin position="36"/>
        <end position="53"/>
    </location>
</feature>
<protein>
    <submittedName>
        <fullName evidence="2">Recombination and repair protein</fullName>
    </submittedName>
</protein>
<gene>
    <name evidence="2" type="primary">recN_3</name>
    <name evidence="2" type="ORF">NCTC10005_02568</name>
</gene>
<accession>A0A377LUG6</accession>
<evidence type="ECO:0000256" key="1">
    <source>
        <dbReference type="SAM" id="Phobius"/>
    </source>
</evidence>
<evidence type="ECO:0000313" key="2">
    <source>
        <dbReference type="EMBL" id="STQ09844.1"/>
    </source>
</evidence>
<dbReference type="Proteomes" id="UP000255106">
    <property type="component" value="Unassembled WGS sequence"/>
</dbReference>